<dbReference type="PIRSF" id="PIRSF039117">
    <property type="entry name" value="KaiC"/>
    <property type="match status" value="1"/>
</dbReference>
<dbReference type="EC" id="2.7.11.1" evidence="1"/>
<dbReference type="CDD" id="cd19488">
    <property type="entry name" value="KaiC-like_N"/>
    <property type="match status" value="1"/>
</dbReference>
<evidence type="ECO:0000256" key="3">
    <source>
        <dbReference type="ARBA" id="ARBA00022679"/>
    </source>
</evidence>
<protein>
    <recommendedName>
        <fullName evidence="1">non-specific serine/threonine protein kinase</fullName>
        <ecNumber evidence="1">2.7.11.1</ecNumber>
    </recommendedName>
</protein>
<dbReference type="OrthoDB" id="9783783at2"/>
<keyword evidence="3" id="KW-0808">Transferase</keyword>
<evidence type="ECO:0000256" key="1">
    <source>
        <dbReference type="ARBA" id="ARBA00012513"/>
    </source>
</evidence>
<reference evidence="8 9" key="1">
    <citation type="submission" date="2019-05" db="EMBL/GenBank/DDBJ databases">
        <title>Verrucobacter flavum gen. nov., sp. nov. a new member of the family Verrucomicrobiaceae.</title>
        <authorList>
            <person name="Szuroczki S."/>
            <person name="Abbaszade G."/>
            <person name="Szabo A."/>
            <person name="Felfoldi T."/>
            <person name="Schumann P."/>
            <person name="Boka K."/>
            <person name="Keki Z."/>
            <person name="Toumi M."/>
            <person name="Toth E."/>
        </authorList>
    </citation>
    <scope>NUCLEOTIDE SEQUENCE [LARGE SCALE GENOMIC DNA]</scope>
    <source>
        <strain evidence="8 9">MG-N-17</strain>
    </source>
</reference>
<dbReference type="InterPro" id="IPR010624">
    <property type="entry name" value="KaiC_dom"/>
</dbReference>
<dbReference type="GO" id="GO:0016787">
    <property type="term" value="F:hydrolase activity"/>
    <property type="evidence" value="ECO:0007669"/>
    <property type="project" value="UniProtKB-KW"/>
</dbReference>
<evidence type="ECO:0000256" key="5">
    <source>
        <dbReference type="ARBA" id="ARBA00022777"/>
    </source>
</evidence>
<keyword evidence="9" id="KW-1185">Reference proteome</keyword>
<dbReference type="PRINTS" id="PR01874">
    <property type="entry name" value="DNAREPAIRADA"/>
</dbReference>
<dbReference type="PANTHER" id="PTHR42926">
    <property type="match status" value="1"/>
</dbReference>
<dbReference type="InterPro" id="IPR003593">
    <property type="entry name" value="AAA+_ATPase"/>
</dbReference>
<dbReference type="InterPro" id="IPR014774">
    <property type="entry name" value="KaiC-like_dom"/>
</dbReference>
<dbReference type="Gene3D" id="3.40.50.300">
    <property type="entry name" value="P-loop containing nucleotide triphosphate hydrolases"/>
    <property type="match status" value="2"/>
</dbReference>
<name>A0A5R8KC52_9BACT</name>
<dbReference type="InterPro" id="IPR027417">
    <property type="entry name" value="P-loop_NTPase"/>
</dbReference>
<keyword evidence="4" id="KW-0677">Repeat</keyword>
<evidence type="ECO:0000256" key="6">
    <source>
        <dbReference type="ARBA" id="ARBA00022801"/>
    </source>
</evidence>
<sequence length="485" mass="53881">MGVPGLDAVLDGGLPSRRLYLVQGDPGVGKTTLAMQFLLEGVRKGESGLYVTLSETREEIEIVARSHGWDLSQIQLYELSTIEEQIRGDSESTFFHPSEVELNRTIGALIAEVERVNPVRVVFDSLSEMRMLADTPLRYRRQILQLKQFFAGRNCTVIFLDDRSSGKHDLQVESIAHGVLCLTSESPEYGVSRRQLRVLKIRGSEYREGTHDFVLRRGGLMVFPRLVAGEHHSDFVREDFASGNKELDALMGGGLGRGTSNMFMGPPGTGKSTLALQFAISAAERGEKSMMFIFDETTGTLKNRAAQVGLDLEKHEENGLIQIQQIDPAEISPGEMVHRIRQCVSEEGVKMVVIDSINGYLNAMPEARYLTLQLHELLAYLNQQGIVTIMVLAQQGLIGLMKSTVDLTYLADMVVLSRFYESRGEVKRALSVIKKRSGNHERTIREMWLGKNGISLGKPLRNLQGVLTGVPEFVDGKADEEDADL</sequence>
<dbReference type="PANTHER" id="PTHR42926:SF1">
    <property type="entry name" value="CIRCADIAN CLOCK OSCILLATOR PROTEIN KAIC 1"/>
    <property type="match status" value="1"/>
</dbReference>
<dbReference type="SUPFAM" id="SSF52540">
    <property type="entry name" value="P-loop containing nucleoside triphosphate hydrolases"/>
    <property type="match status" value="2"/>
</dbReference>
<gene>
    <name evidence="8" type="ORF">FEM03_15365</name>
</gene>
<feature type="domain" description="KaiC" evidence="7">
    <location>
        <begin position="1"/>
        <end position="236"/>
    </location>
</feature>
<dbReference type="InterPro" id="IPR030665">
    <property type="entry name" value="KaiC"/>
</dbReference>
<comment type="caution">
    <text evidence="8">The sequence shown here is derived from an EMBL/GenBank/DDBJ whole genome shotgun (WGS) entry which is preliminary data.</text>
</comment>
<dbReference type="SMART" id="SM00382">
    <property type="entry name" value="AAA"/>
    <property type="match status" value="2"/>
</dbReference>
<organism evidence="8 9">
    <name type="scientific">Phragmitibacter flavus</name>
    <dbReference type="NCBI Taxonomy" id="2576071"/>
    <lineage>
        <taxon>Bacteria</taxon>
        <taxon>Pseudomonadati</taxon>
        <taxon>Verrucomicrobiota</taxon>
        <taxon>Verrucomicrobiia</taxon>
        <taxon>Verrucomicrobiales</taxon>
        <taxon>Verrucomicrobiaceae</taxon>
        <taxon>Phragmitibacter</taxon>
    </lineage>
</organism>
<dbReference type="Pfam" id="PF06745">
    <property type="entry name" value="ATPase"/>
    <property type="match status" value="2"/>
</dbReference>
<accession>A0A5R8KC52</accession>
<dbReference type="AlphaFoldDB" id="A0A5R8KC52"/>
<evidence type="ECO:0000256" key="2">
    <source>
        <dbReference type="ARBA" id="ARBA00022553"/>
    </source>
</evidence>
<dbReference type="InterPro" id="IPR051347">
    <property type="entry name" value="Circadian_clock_KaiC-rel"/>
</dbReference>
<keyword evidence="5" id="KW-0418">Kinase</keyword>
<evidence type="ECO:0000256" key="4">
    <source>
        <dbReference type="ARBA" id="ARBA00022737"/>
    </source>
</evidence>
<dbReference type="EMBL" id="VAUV01000011">
    <property type="protein sequence ID" value="TLD69878.1"/>
    <property type="molecule type" value="Genomic_DNA"/>
</dbReference>
<keyword evidence="2" id="KW-0597">Phosphoprotein</keyword>
<evidence type="ECO:0000313" key="9">
    <source>
        <dbReference type="Proteomes" id="UP000306196"/>
    </source>
</evidence>
<evidence type="ECO:0000259" key="7">
    <source>
        <dbReference type="PROSITE" id="PS51146"/>
    </source>
</evidence>
<evidence type="ECO:0000313" key="8">
    <source>
        <dbReference type="EMBL" id="TLD69878.1"/>
    </source>
</evidence>
<keyword evidence="6" id="KW-0378">Hydrolase</keyword>
<proteinExistence type="predicted"/>
<dbReference type="Proteomes" id="UP000306196">
    <property type="component" value="Unassembled WGS sequence"/>
</dbReference>
<dbReference type="GO" id="GO:0004674">
    <property type="term" value="F:protein serine/threonine kinase activity"/>
    <property type="evidence" value="ECO:0007669"/>
    <property type="project" value="UniProtKB-EC"/>
</dbReference>
<dbReference type="PROSITE" id="PS51146">
    <property type="entry name" value="KAIC"/>
    <property type="match status" value="2"/>
</dbReference>
<feature type="domain" description="KaiC" evidence="7">
    <location>
        <begin position="238"/>
        <end position="470"/>
    </location>
</feature>
<dbReference type="GO" id="GO:0005524">
    <property type="term" value="F:ATP binding"/>
    <property type="evidence" value="ECO:0007669"/>
    <property type="project" value="InterPro"/>
</dbReference>